<reference evidence="2 3" key="1">
    <citation type="submission" date="2020-08" db="EMBL/GenBank/DDBJ databases">
        <title>The genome sequence of Novosphingobium flavum 4Y4.</title>
        <authorList>
            <person name="Liu Y."/>
        </authorList>
    </citation>
    <scope>NUCLEOTIDE SEQUENCE [LARGE SCALE GENOMIC DNA]</scope>
    <source>
        <strain evidence="2 3">4Y4</strain>
    </source>
</reference>
<proteinExistence type="predicted"/>
<feature type="chain" id="PRO_5031439544" evidence="1">
    <location>
        <begin position="24"/>
        <end position="152"/>
    </location>
</feature>
<dbReference type="AlphaFoldDB" id="A0A7X1KDD8"/>
<dbReference type="InterPro" id="IPR010980">
    <property type="entry name" value="Cyt_c/b562"/>
</dbReference>
<dbReference type="GO" id="GO:0009055">
    <property type="term" value="F:electron transfer activity"/>
    <property type="evidence" value="ECO:0007669"/>
    <property type="project" value="InterPro"/>
</dbReference>
<dbReference type="GO" id="GO:0022900">
    <property type="term" value="P:electron transport chain"/>
    <property type="evidence" value="ECO:0007669"/>
    <property type="project" value="InterPro"/>
</dbReference>
<dbReference type="EMBL" id="JACLAU010000033">
    <property type="protein sequence ID" value="MBC2653062.1"/>
    <property type="molecule type" value="Genomic_DNA"/>
</dbReference>
<evidence type="ECO:0000313" key="3">
    <source>
        <dbReference type="Proteomes" id="UP000520156"/>
    </source>
</evidence>
<name>A0A7X1KDD8_9SPHN</name>
<comment type="caution">
    <text evidence="2">The sequence shown here is derived from an EMBL/GenBank/DDBJ whole genome shotgun (WGS) entry which is preliminary data.</text>
</comment>
<accession>A0A7X1KDD8</accession>
<gene>
    <name evidence="2" type="ORF">H7F49_15295</name>
</gene>
<sequence>MIAHHRILIAVALVAAPACAALAAGIDPAEAEGIIFERQQIMEQLGKDSDLLGKVVAGLEPAAKLPEATRAIADGARLSLEAYRQQVPGGRTKAEAWSNNADFMRRMEDFARNSEAMAAVGARGDVTAVTGMLVDALPCKQCHDVYRTPKVN</sequence>
<evidence type="ECO:0000256" key="1">
    <source>
        <dbReference type="SAM" id="SignalP"/>
    </source>
</evidence>
<dbReference type="Proteomes" id="UP000520156">
    <property type="component" value="Unassembled WGS sequence"/>
</dbReference>
<dbReference type="Pfam" id="PF01322">
    <property type="entry name" value="Cytochrom_C_2"/>
    <property type="match status" value="1"/>
</dbReference>
<organism evidence="2 3">
    <name type="scientific">Novosphingobium aerophilum</name>
    <dbReference type="NCBI Taxonomy" id="2839843"/>
    <lineage>
        <taxon>Bacteria</taxon>
        <taxon>Pseudomonadati</taxon>
        <taxon>Pseudomonadota</taxon>
        <taxon>Alphaproteobacteria</taxon>
        <taxon>Sphingomonadales</taxon>
        <taxon>Sphingomonadaceae</taxon>
        <taxon>Novosphingobium</taxon>
    </lineage>
</organism>
<dbReference type="InterPro" id="IPR002321">
    <property type="entry name" value="Cyt_c_II"/>
</dbReference>
<dbReference type="SUPFAM" id="SSF47175">
    <property type="entry name" value="Cytochromes"/>
    <property type="match status" value="1"/>
</dbReference>
<dbReference type="PROSITE" id="PS51009">
    <property type="entry name" value="CYTCII"/>
    <property type="match status" value="1"/>
</dbReference>
<dbReference type="GO" id="GO:0005506">
    <property type="term" value="F:iron ion binding"/>
    <property type="evidence" value="ECO:0007669"/>
    <property type="project" value="InterPro"/>
</dbReference>
<dbReference type="Gene3D" id="1.20.120.10">
    <property type="entry name" value="Cytochrome c/b562"/>
    <property type="match status" value="1"/>
</dbReference>
<evidence type="ECO:0000313" key="2">
    <source>
        <dbReference type="EMBL" id="MBC2653062.1"/>
    </source>
</evidence>
<keyword evidence="1" id="KW-0732">Signal</keyword>
<keyword evidence="3" id="KW-1185">Reference proteome</keyword>
<protein>
    <submittedName>
        <fullName evidence="2">Cytochrome c</fullName>
    </submittedName>
</protein>
<dbReference type="GO" id="GO:0020037">
    <property type="term" value="F:heme binding"/>
    <property type="evidence" value="ECO:0007669"/>
    <property type="project" value="InterPro"/>
</dbReference>
<dbReference type="RefSeq" id="WP_185684449.1">
    <property type="nucleotide sequence ID" value="NZ_JACLAU010000033.1"/>
</dbReference>
<feature type="signal peptide" evidence="1">
    <location>
        <begin position="1"/>
        <end position="23"/>
    </location>
</feature>